<dbReference type="AlphaFoldDB" id="V2WQ12"/>
<name>V2WQ12_MONRO</name>
<organism evidence="1 2">
    <name type="scientific">Moniliophthora roreri (strain MCA 2997)</name>
    <name type="common">Cocoa frosty pod rot fungus</name>
    <name type="synonym">Crinipellis roreri</name>
    <dbReference type="NCBI Taxonomy" id="1381753"/>
    <lineage>
        <taxon>Eukaryota</taxon>
        <taxon>Fungi</taxon>
        <taxon>Dikarya</taxon>
        <taxon>Basidiomycota</taxon>
        <taxon>Agaricomycotina</taxon>
        <taxon>Agaricomycetes</taxon>
        <taxon>Agaricomycetidae</taxon>
        <taxon>Agaricales</taxon>
        <taxon>Marasmiineae</taxon>
        <taxon>Marasmiaceae</taxon>
        <taxon>Moniliophthora</taxon>
    </lineage>
</organism>
<comment type="caution">
    <text evidence="1">The sequence shown here is derived from an EMBL/GenBank/DDBJ whole genome shotgun (WGS) entry which is preliminary data.</text>
</comment>
<dbReference type="KEGG" id="mrr:Moror_13225"/>
<dbReference type="HOGENOM" id="CLU_2528001_0_0_1"/>
<evidence type="ECO:0000313" key="2">
    <source>
        <dbReference type="Proteomes" id="UP000017559"/>
    </source>
</evidence>
<dbReference type="STRING" id="1381753.V2WQ12"/>
<protein>
    <submittedName>
        <fullName evidence="1">Aryl-alcohol dehydrogenase</fullName>
    </submittedName>
</protein>
<dbReference type="EMBL" id="AWSO01000606">
    <property type="protein sequence ID" value="ESK88943.1"/>
    <property type="molecule type" value="Genomic_DNA"/>
</dbReference>
<reference evidence="1 2" key="1">
    <citation type="journal article" date="2014" name="BMC Genomics">
        <title>Genome and secretome analysis of the hemibiotrophic fungal pathogen, Moniliophthora roreri, which causes frosty pod rot disease of cacao: mechanisms of the biotrophic and necrotrophic phases.</title>
        <authorList>
            <person name="Meinhardt L.W."/>
            <person name="Costa G.G.L."/>
            <person name="Thomazella D.P.T."/>
            <person name="Teixeira P.J.P.L."/>
            <person name="Carazzolle M.F."/>
            <person name="Schuster S.C."/>
            <person name="Carlson J.E."/>
            <person name="Guiltinan M.J."/>
            <person name="Mieczkowski P."/>
            <person name="Farmer A."/>
            <person name="Ramaraj T."/>
            <person name="Crozier J."/>
            <person name="Davis R.E."/>
            <person name="Shao J."/>
            <person name="Melnick R.L."/>
            <person name="Pereira G.A.G."/>
            <person name="Bailey B.A."/>
        </authorList>
    </citation>
    <scope>NUCLEOTIDE SEQUENCE [LARGE SCALE GENOMIC DNA]</scope>
    <source>
        <strain evidence="1 2">MCA 2997</strain>
    </source>
</reference>
<accession>V2WQ12</accession>
<proteinExistence type="predicted"/>
<dbReference type="Proteomes" id="UP000017559">
    <property type="component" value="Unassembled WGS sequence"/>
</dbReference>
<dbReference type="OrthoDB" id="48988at2759"/>
<sequence length="84" mass="8753">MAEICLLGHPNCAPNDCLKKPLELFFVDEMAFTPAPAPPTKLGIYGVLSPCAGVHLSPLALGAASIGDKWDLLGSMNKEAALSC</sequence>
<keyword evidence="2" id="KW-1185">Reference proteome</keyword>
<gene>
    <name evidence="1" type="ORF">Moror_13225</name>
</gene>
<evidence type="ECO:0000313" key="1">
    <source>
        <dbReference type="EMBL" id="ESK88943.1"/>
    </source>
</evidence>